<comment type="caution">
    <text evidence="1">The sequence shown here is derived from an EMBL/GenBank/DDBJ whole genome shotgun (WGS) entry which is preliminary data.</text>
</comment>
<accession>A0ABQ0BL63</accession>
<dbReference type="EMBL" id="BAABZQ010000001">
    <property type="protein sequence ID" value="GAA6497274.1"/>
    <property type="molecule type" value="Genomic_DNA"/>
</dbReference>
<reference evidence="1 2" key="1">
    <citation type="submission" date="2024-04" db="EMBL/GenBank/DDBJ databases">
        <title>Defined microbial consortia suppress multidrug-resistant proinflammatory Enterobacteriaceae via ecological control.</title>
        <authorList>
            <person name="Furuichi M."/>
            <person name="Kawaguchi T."/>
            <person name="Pust M."/>
            <person name="Yasuma K."/>
            <person name="Plichta D."/>
            <person name="Hasegawa N."/>
            <person name="Ohya T."/>
            <person name="Bhattarai S."/>
            <person name="Sasajima S."/>
            <person name="Aoto Y."/>
            <person name="Tuganbaev T."/>
            <person name="Yaginuma M."/>
            <person name="Ueda M."/>
            <person name="Okahashi N."/>
            <person name="Amafuji K."/>
            <person name="Kiridooshi Y."/>
            <person name="Sugita K."/>
            <person name="Strazar M."/>
            <person name="Skelly A."/>
            <person name="Suda W."/>
            <person name="Hattori M."/>
            <person name="Nakamoto N."/>
            <person name="Caballero S."/>
            <person name="Norman J."/>
            <person name="Olle B."/>
            <person name="Tanoue T."/>
            <person name="Arita M."/>
            <person name="Bucci V."/>
            <person name="Atarashi K."/>
            <person name="Xavier R."/>
            <person name="Honda K."/>
        </authorList>
    </citation>
    <scope>NUCLEOTIDE SEQUENCE [LARGE SCALE GENOMIC DNA]</scope>
    <source>
        <strain evidence="2">k34-0107-D12</strain>
    </source>
</reference>
<dbReference type="Proteomes" id="UP001600941">
    <property type="component" value="Unassembled WGS sequence"/>
</dbReference>
<dbReference type="RefSeq" id="WP_390422764.1">
    <property type="nucleotide sequence ID" value="NZ_BAABZQ010000001.1"/>
</dbReference>
<evidence type="ECO:0000313" key="2">
    <source>
        <dbReference type="Proteomes" id="UP001600941"/>
    </source>
</evidence>
<proteinExistence type="predicted"/>
<keyword evidence="2" id="KW-1185">Reference proteome</keyword>
<protein>
    <recommendedName>
        <fullName evidence="3">Fimbrial protein</fullName>
    </recommendedName>
</protein>
<sequence>MLTRSNTIPSTVTIGADNNSQDINITVDSGTLKLVSGKKIKITSDVDASKVLKLSEEAKTEVQIDASVEVPSANYFDKDNTNQIKYTITKPASVDYAGTYKGTINFIVTYE</sequence>
<evidence type="ECO:0008006" key="3">
    <source>
        <dbReference type="Google" id="ProtNLM"/>
    </source>
</evidence>
<organism evidence="1 2">
    <name type="scientific">Blautia parvula</name>
    <dbReference type="NCBI Taxonomy" id="2877527"/>
    <lineage>
        <taxon>Bacteria</taxon>
        <taxon>Bacillati</taxon>
        <taxon>Bacillota</taxon>
        <taxon>Clostridia</taxon>
        <taxon>Lachnospirales</taxon>
        <taxon>Lachnospiraceae</taxon>
        <taxon>Blautia</taxon>
    </lineage>
</organism>
<gene>
    <name evidence="1" type="ORF">K340107D12_00900</name>
</gene>
<evidence type="ECO:0000313" key="1">
    <source>
        <dbReference type="EMBL" id="GAA6497274.1"/>
    </source>
</evidence>
<name>A0ABQ0BL63_9FIRM</name>